<dbReference type="PANTHER" id="PTHR43840">
    <property type="entry name" value="MITOCHONDRIAL METAL TRANSPORTER 1-RELATED"/>
    <property type="match status" value="1"/>
</dbReference>
<dbReference type="PANTHER" id="PTHR43840:SF15">
    <property type="entry name" value="MITOCHONDRIAL METAL TRANSPORTER 1-RELATED"/>
    <property type="match status" value="1"/>
</dbReference>
<organism evidence="10 11">
    <name type="scientific">Hallella colorans</name>
    <dbReference type="NCBI Taxonomy" id="1703337"/>
    <lineage>
        <taxon>Bacteria</taxon>
        <taxon>Pseudomonadati</taxon>
        <taxon>Bacteroidota</taxon>
        <taxon>Bacteroidia</taxon>
        <taxon>Bacteroidales</taxon>
        <taxon>Prevotellaceae</taxon>
        <taxon>Hallella</taxon>
    </lineage>
</organism>
<dbReference type="SUPFAM" id="SSF160240">
    <property type="entry name" value="Cation efflux protein cytoplasmic domain-like"/>
    <property type="match status" value="1"/>
</dbReference>
<dbReference type="InterPro" id="IPR027470">
    <property type="entry name" value="Cation_efflux_CTD"/>
</dbReference>
<evidence type="ECO:0000256" key="1">
    <source>
        <dbReference type="ARBA" id="ARBA00004141"/>
    </source>
</evidence>
<evidence type="ECO:0000256" key="2">
    <source>
        <dbReference type="ARBA" id="ARBA00008114"/>
    </source>
</evidence>
<dbReference type="RefSeq" id="WP_116615809.1">
    <property type="nucleotide sequence ID" value="NZ_QENY01000003.1"/>
</dbReference>
<comment type="caution">
    <text evidence="10">The sequence shown here is derived from an EMBL/GenBank/DDBJ whole genome shotgun (WGS) entry which is preliminary data.</text>
</comment>
<dbReference type="InterPro" id="IPR027469">
    <property type="entry name" value="Cation_efflux_TMD_sf"/>
</dbReference>
<evidence type="ECO:0000256" key="3">
    <source>
        <dbReference type="ARBA" id="ARBA00022448"/>
    </source>
</evidence>
<evidence type="ECO:0000256" key="4">
    <source>
        <dbReference type="ARBA" id="ARBA00022692"/>
    </source>
</evidence>
<evidence type="ECO:0000256" key="7">
    <source>
        <dbReference type="SAM" id="Phobius"/>
    </source>
</evidence>
<accession>A0A2U0UJW0</accession>
<keyword evidence="4 7" id="KW-0812">Transmembrane</keyword>
<dbReference type="InterPro" id="IPR036837">
    <property type="entry name" value="Cation_efflux_CTD_sf"/>
</dbReference>
<dbReference type="Pfam" id="PF16916">
    <property type="entry name" value="ZT_dimer"/>
    <property type="match status" value="1"/>
</dbReference>
<gene>
    <name evidence="10" type="ORF">C7379_10363</name>
</gene>
<keyword evidence="3" id="KW-0813">Transport</keyword>
<dbReference type="GO" id="GO:0016020">
    <property type="term" value="C:membrane"/>
    <property type="evidence" value="ECO:0007669"/>
    <property type="project" value="UniProtKB-SubCell"/>
</dbReference>
<evidence type="ECO:0000256" key="6">
    <source>
        <dbReference type="ARBA" id="ARBA00023136"/>
    </source>
</evidence>
<dbReference type="NCBIfam" id="TIGR01297">
    <property type="entry name" value="CDF"/>
    <property type="match status" value="1"/>
</dbReference>
<dbReference type="EMBL" id="QENY01000003">
    <property type="protein sequence ID" value="PVX57940.1"/>
    <property type="molecule type" value="Genomic_DNA"/>
</dbReference>
<dbReference type="InterPro" id="IPR002524">
    <property type="entry name" value="Cation_efflux"/>
</dbReference>
<feature type="domain" description="Cation efflux protein transmembrane" evidence="8">
    <location>
        <begin position="19"/>
        <end position="218"/>
    </location>
</feature>
<comment type="subcellular location">
    <subcellularLocation>
        <location evidence="1">Membrane</location>
        <topology evidence="1">Multi-pass membrane protein</topology>
    </subcellularLocation>
</comment>
<dbReference type="InterPro" id="IPR058533">
    <property type="entry name" value="Cation_efflux_TM"/>
</dbReference>
<dbReference type="OrthoDB" id="9806522at2"/>
<dbReference type="InterPro" id="IPR050291">
    <property type="entry name" value="CDF_Transporter"/>
</dbReference>
<feature type="transmembrane region" description="Helical" evidence="7">
    <location>
        <begin position="86"/>
        <end position="111"/>
    </location>
</feature>
<dbReference type="FunFam" id="1.20.1510.10:FF:000006">
    <property type="entry name" value="Divalent cation efflux transporter"/>
    <property type="match status" value="1"/>
</dbReference>
<protein>
    <submittedName>
        <fullName evidence="10">Cation diffusion facilitator family transporter</fullName>
    </submittedName>
</protein>
<evidence type="ECO:0000256" key="5">
    <source>
        <dbReference type="ARBA" id="ARBA00022989"/>
    </source>
</evidence>
<dbReference type="Proteomes" id="UP000245870">
    <property type="component" value="Unassembled WGS sequence"/>
</dbReference>
<keyword evidence="5 7" id="KW-1133">Transmembrane helix</keyword>
<evidence type="ECO:0000259" key="8">
    <source>
        <dbReference type="Pfam" id="PF01545"/>
    </source>
</evidence>
<dbReference type="Pfam" id="PF01545">
    <property type="entry name" value="Cation_efflux"/>
    <property type="match status" value="1"/>
</dbReference>
<feature type="transmembrane region" description="Helical" evidence="7">
    <location>
        <begin position="14"/>
        <end position="38"/>
    </location>
</feature>
<dbReference type="SUPFAM" id="SSF161111">
    <property type="entry name" value="Cation efflux protein transmembrane domain-like"/>
    <property type="match status" value="1"/>
</dbReference>
<reference evidence="10 11" key="1">
    <citation type="submission" date="2018-05" db="EMBL/GenBank/DDBJ databases">
        <title>Genomic Encyclopedia of Type Strains, Phase IV (KMG-IV): sequencing the most valuable type-strain genomes for metagenomic binning, comparative biology and taxonomic classification.</title>
        <authorList>
            <person name="Goeker M."/>
        </authorList>
    </citation>
    <scope>NUCLEOTIDE SEQUENCE [LARGE SCALE GENOMIC DNA]</scope>
    <source>
        <strain evidence="10 11">DSM 100333</strain>
    </source>
</reference>
<keyword evidence="11" id="KW-1185">Reference proteome</keyword>
<proteinExistence type="inferred from homology"/>
<evidence type="ECO:0000259" key="9">
    <source>
        <dbReference type="Pfam" id="PF16916"/>
    </source>
</evidence>
<feature type="transmembrane region" description="Helical" evidence="7">
    <location>
        <begin position="123"/>
        <end position="140"/>
    </location>
</feature>
<dbReference type="Gene3D" id="3.30.70.1350">
    <property type="entry name" value="Cation efflux protein, cytoplasmic domain"/>
    <property type="match status" value="1"/>
</dbReference>
<dbReference type="Gene3D" id="1.20.1510.10">
    <property type="entry name" value="Cation efflux protein transmembrane domain"/>
    <property type="match status" value="1"/>
</dbReference>
<feature type="domain" description="Cation efflux protein cytoplasmic" evidence="9">
    <location>
        <begin position="222"/>
        <end position="299"/>
    </location>
</feature>
<dbReference type="GO" id="GO:0008324">
    <property type="term" value="F:monoatomic cation transmembrane transporter activity"/>
    <property type="evidence" value="ECO:0007669"/>
    <property type="project" value="InterPro"/>
</dbReference>
<keyword evidence="6 7" id="KW-0472">Membrane</keyword>
<dbReference type="AlphaFoldDB" id="A0A2U0UJW0"/>
<evidence type="ECO:0000313" key="10">
    <source>
        <dbReference type="EMBL" id="PVX57940.1"/>
    </source>
</evidence>
<comment type="similarity">
    <text evidence="2">Belongs to the cation diffusion facilitator (CDF) transporter (TC 2.A.4) family.</text>
</comment>
<name>A0A2U0UJW0_9BACT</name>
<feature type="transmembrane region" description="Helical" evidence="7">
    <location>
        <begin position="44"/>
        <end position="65"/>
    </location>
</feature>
<evidence type="ECO:0000313" key="11">
    <source>
        <dbReference type="Proteomes" id="UP000245870"/>
    </source>
</evidence>
<sequence length="315" mass="34742">MNKAEHKKLRARSIYRVTIIGSMFNAMLLALKFVAGIVGGSAAMIADAVHSASDFVTDIIVLVFVRLSNKPIDHDHDYGHGKYETLATAFIGLALLAVGLMICFNGIVKVWQAIQGVPLETPGWIAFVIAVASVVSKEWLFQYTIRVGRRVGSQSVEANAWHHRTDAFSSIGTSIGIGGAIILGQRWAVLDPLAAIVVSYFILRAAYDLIKKSASELLEASLPDELEEQIVATVKADPLVSDVHNLRTRRIGNSIAMELHFRMPGAMTLYDAHLHATEIERRLHELLGQDSLITLHFEPLKVNGKYVPPQMERRI</sequence>